<name>A0ABY3ZXK7_9BURK</name>
<dbReference type="Gene3D" id="3.30.465.10">
    <property type="match status" value="1"/>
</dbReference>
<keyword evidence="5" id="KW-1185">Reference proteome</keyword>
<dbReference type="Gene3D" id="3.30.70.2740">
    <property type="match status" value="1"/>
</dbReference>
<accession>A0ABY3ZXK7</accession>
<dbReference type="InterPro" id="IPR016166">
    <property type="entry name" value="FAD-bd_PCMH"/>
</dbReference>
<dbReference type="Pfam" id="PF01565">
    <property type="entry name" value="FAD_binding_4"/>
    <property type="match status" value="1"/>
</dbReference>
<evidence type="ECO:0000313" key="4">
    <source>
        <dbReference type="EMBL" id="UOD27214.1"/>
    </source>
</evidence>
<dbReference type="RefSeq" id="WP_243488471.1">
    <property type="nucleotide sequence ID" value="NZ_CP063361.1"/>
</dbReference>
<proteinExistence type="predicted"/>
<evidence type="ECO:0000256" key="2">
    <source>
        <dbReference type="ARBA" id="ARBA00022827"/>
    </source>
</evidence>
<dbReference type="PANTHER" id="PTHR42934">
    <property type="entry name" value="GLYCOLATE OXIDASE SUBUNIT GLCD"/>
    <property type="match status" value="1"/>
</dbReference>
<dbReference type="InterPro" id="IPR036318">
    <property type="entry name" value="FAD-bd_PCMH-like_sf"/>
</dbReference>
<dbReference type="PANTHER" id="PTHR42934:SF1">
    <property type="entry name" value="GLYCOLATE OXIDASE SUBUNIT GLCD"/>
    <property type="match status" value="1"/>
</dbReference>
<sequence>MSASLPIDPERRRQVAQALLAVLPERCVLSDPEDTRPYECDGLAAYRQLPMIVTLPDDEEQVLAILNVCRELNVPIVPRGAGTGLSGGALPIADGVVLSTARMNRIVRMEPYARLAVVQPGVRNLAISDAAAPHGLYYAPDPSSQIACTIAGNVAENSGGVHCLKYGLTVHNVLRVRVATIDGDIIELGGEALDAPGLDLLAVFIGSEGMLGIVTEVTVRLIPKPATARVIMASFDNVVTGGNAVASVIAAGIIPAGLEMMDQTSSRMVEPFVRAGYDTDAAAILLCEADGTHLEVDEEIERMTAVLQAAGASAIAVSQSEAERLRFWSGRKNAFPAAGRISPDYYCMDGTIPRKNLAQVLTGIAQMELTHGLRCANVFHAGDGNLHPLILFDANQPGEFDRAEAFGADILALCVEVGGTITGEHGVGKEKINSMCIQFTRAELDAFFAVKRAFDTGHLLNPDKAIPTLNRCAEFGKMRVSGGVLPFAGLPRF</sequence>
<dbReference type="EMBL" id="CP063361">
    <property type="protein sequence ID" value="UOD27214.1"/>
    <property type="molecule type" value="Genomic_DNA"/>
</dbReference>
<keyword evidence="1" id="KW-0285">Flavoprotein</keyword>
<evidence type="ECO:0000259" key="3">
    <source>
        <dbReference type="PROSITE" id="PS51387"/>
    </source>
</evidence>
<dbReference type="SUPFAM" id="SSF56176">
    <property type="entry name" value="FAD-binding/transporter-associated domain-like"/>
    <property type="match status" value="1"/>
</dbReference>
<dbReference type="PROSITE" id="PS51387">
    <property type="entry name" value="FAD_PCMH"/>
    <property type="match status" value="1"/>
</dbReference>
<reference evidence="4 5" key="1">
    <citation type="submission" date="2020-10" db="EMBL/GenBank/DDBJ databases">
        <title>Genome analysis of Massilia species.</title>
        <authorList>
            <person name="Jung D.-H."/>
        </authorList>
    </citation>
    <scope>NUCLEOTIDE SEQUENCE [LARGE SCALE GENOMIC DNA]</scope>
    <source>
        <strain evidence="5">sipir</strain>
    </source>
</reference>
<dbReference type="Pfam" id="PF02913">
    <property type="entry name" value="FAD-oxidase_C"/>
    <property type="match status" value="1"/>
</dbReference>
<evidence type="ECO:0000313" key="5">
    <source>
        <dbReference type="Proteomes" id="UP000831532"/>
    </source>
</evidence>
<dbReference type="Proteomes" id="UP000831532">
    <property type="component" value="Chromosome"/>
</dbReference>
<dbReference type="InterPro" id="IPR004113">
    <property type="entry name" value="FAD-bd_oxidored_4_C"/>
</dbReference>
<gene>
    <name evidence="4" type="ORF">INH39_16890</name>
</gene>
<organism evidence="4 5">
    <name type="scientific">Massilia violaceinigra</name>
    <dbReference type="NCBI Taxonomy" id="2045208"/>
    <lineage>
        <taxon>Bacteria</taxon>
        <taxon>Pseudomonadati</taxon>
        <taxon>Pseudomonadota</taxon>
        <taxon>Betaproteobacteria</taxon>
        <taxon>Burkholderiales</taxon>
        <taxon>Oxalobacteraceae</taxon>
        <taxon>Telluria group</taxon>
        <taxon>Massilia</taxon>
    </lineage>
</organism>
<dbReference type="SUPFAM" id="SSF55103">
    <property type="entry name" value="FAD-linked oxidases, C-terminal domain"/>
    <property type="match status" value="1"/>
</dbReference>
<dbReference type="InterPro" id="IPR051914">
    <property type="entry name" value="FAD-linked_OxidoTrans_Type4"/>
</dbReference>
<feature type="domain" description="FAD-binding PCMH-type" evidence="3">
    <location>
        <begin position="46"/>
        <end position="224"/>
    </location>
</feature>
<dbReference type="InterPro" id="IPR016164">
    <property type="entry name" value="FAD-linked_Oxase-like_C"/>
</dbReference>
<dbReference type="InterPro" id="IPR006094">
    <property type="entry name" value="Oxid_FAD_bind_N"/>
</dbReference>
<keyword evidence="2" id="KW-0274">FAD</keyword>
<protein>
    <submittedName>
        <fullName evidence="4">FAD-binding protein</fullName>
    </submittedName>
</protein>
<evidence type="ECO:0000256" key="1">
    <source>
        <dbReference type="ARBA" id="ARBA00022630"/>
    </source>
</evidence>
<dbReference type="InterPro" id="IPR016169">
    <property type="entry name" value="FAD-bd_PCMH_sub2"/>
</dbReference>